<protein>
    <submittedName>
        <fullName evidence="1">Uncharacterized protein</fullName>
    </submittedName>
</protein>
<reference evidence="1" key="1">
    <citation type="journal article" date="2014" name="Front. Microbiol.">
        <title>High frequency of phylogenetically diverse reductive dehalogenase-homologous genes in deep subseafloor sedimentary metagenomes.</title>
        <authorList>
            <person name="Kawai M."/>
            <person name="Futagami T."/>
            <person name="Toyoda A."/>
            <person name="Takaki Y."/>
            <person name="Nishi S."/>
            <person name="Hori S."/>
            <person name="Arai W."/>
            <person name="Tsubouchi T."/>
            <person name="Morono Y."/>
            <person name="Uchiyama I."/>
            <person name="Ito T."/>
            <person name="Fujiyama A."/>
            <person name="Inagaki F."/>
            <person name="Takami H."/>
        </authorList>
    </citation>
    <scope>NUCLEOTIDE SEQUENCE</scope>
    <source>
        <strain evidence="1">Expedition CK06-06</strain>
    </source>
</reference>
<feature type="non-terminal residue" evidence="1">
    <location>
        <position position="84"/>
    </location>
</feature>
<sequence length="84" mass="9049">MPAHGIHVKTVEDHPLNVIPIMDEPHIPPEIARDTEVDSKIGTHAEDPAAHHAKYTDAEAQATVKANVEVGDLKAPTKALDMNS</sequence>
<dbReference type="EMBL" id="BARW01030638">
    <property type="protein sequence ID" value="GAJ08105.1"/>
    <property type="molecule type" value="Genomic_DNA"/>
</dbReference>
<comment type="caution">
    <text evidence="1">The sequence shown here is derived from an EMBL/GenBank/DDBJ whole genome shotgun (WGS) entry which is preliminary data.</text>
</comment>
<accession>X1VJQ4</accession>
<organism evidence="1">
    <name type="scientific">marine sediment metagenome</name>
    <dbReference type="NCBI Taxonomy" id="412755"/>
    <lineage>
        <taxon>unclassified sequences</taxon>
        <taxon>metagenomes</taxon>
        <taxon>ecological metagenomes</taxon>
    </lineage>
</organism>
<gene>
    <name evidence="1" type="ORF">S12H4_48934</name>
</gene>
<dbReference type="AlphaFoldDB" id="X1VJQ4"/>
<evidence type="ECO:0000313" key="1">
    <source>
        <dbReference type="EMBL" id="GAJ08105.1"/>
    </source>
</evidence>
<name>X1VJQ4_9ZZZZ</name>
<proteinExistence type="predicted"/>